<reference evidence="1 2" key="1">
    <citation type="submission" date="2020-02" db="EMBL/GenBank/DDBJ databases">
        <authorList>
            <person name="Ferguson B K."/>
        </authorList>
    </citation>
    <scope>NUCLEOTIDE SEQUENCE [LARGE SCALE GENOMIC DNA]</scope>
</reference>
<name>A0A6H5G040_9HEMI</name>
<dbReference type="EMBL" id="CADCXU010002819">
    <property type="protein sequence ID" value="CAA9994923.1"/>
    <property type="molecule type" value="Genomic_DNA"/>
</dbReference>
<dbReference type="Proteomes" id="UP000479000">
    <property type="component" value="Unassembled WGS sequence"/>
</dbReference>
<organism evidence="1 2">
    <name type="scientific">Nesidiocoris tenuis</name>
    <dbReference type="NCBI Taxonomy" id="355587"/>
    <lineage>
        <taxon>Eukaryota</taxon>
        <taxon>Metazoa</taxon>
        <taxon>Ecdysozoa</taxon>
        <taxon>Arthropoda</taxon>
        <taxon>Hexapoda</taxon>
        <taxon>Insecta</taxon>
        <taxon>Pterygota</taxon>
        <taxon>Neoptera</taxon>
        <taxon>Paraneoptera</taxon>
        <taxon>Hemiptera</taxon>
        <taxon>Heteroptera</taxon>
        <taxon>Panheteroptera</taxon>
        <taxon>Cimicomorpha</taxon>
        <taxon>Miridae</taxon>
        <taxon>Dicyphina</taxon>
        <taxon>Nesidiocoris</taxon>
    </lineage>
</organism>
<proteinExistence type="predicted"/>
<dbReference type="AlphaFoldDB" id="A0A6H5G040"/>
<keyword evidence="2" id="KW-1185">Reference proteome</keyword>
<evidence type="ECO:0000313" key="1">
    <source>
        <dbReference type="EMBL" id="CAA9994923.1"/>
    </source>
</evidence>
<evidence type="ECO:0000313" key="2">
    <source>
        <dbReference type="Proteomes" id="UP000479000"/>
    </source>
</evidence>
<sequence length="209" mass="23550">MSYHHVSNSRFHQPRIKLGFSRSLKSTLILTFERLPLIIQGSGFTRGGETQFFHILRITANQDPNPRGEIGHKTIRDLAHKPLESSMDQILNDDATRLKNGLKKVENASALFRNGSVLAARFLLNAALYWRLEDFLRLKTELAACPQHPSETEMALFTNNSLRRSTFCSTNCFKITAPRGVKVGGSPARSARLERKAVTSRDEGYRPIV</sequence>
<protein>
    <submittedName>
        <fullName evidence="1">Uncharacterized protein</fullName>
    </submittedName>
</protein>
<gene>
    <name evidence="1" type="ORF">NTEN_LOCUS1739</name>
</gene>
<accession>A0A6H5G040</accession>